<protein>
    <submittedName>
        <fullName evidence="2 4">Uncharacterized protein</fullName>
    </submittedName>
</protein>
<dbReference type="OrthoDB" id="271862at2759"/>
<gene>
    <name evidence="2" type="ORF">EVEC_LOCUS11477</name>
</gene>
<evidence type="ECO:0000313" key="2">
    <source>
        <dbReference type="EMBL" id="VDD96726.1"/>
    </source>
</evidence>
<keyword evidence="3" id="KW-1185">Reference proteome</keyword>
<evidence type="ECO:0000256" key="1">
    <source>
        <dbReference type="SAM" id="MobiDB-lite"/>
    </source>
</evidence>
<name>A0A0N4VMT1_ENTVE</name>
<feature type="region of interest" description="Disordered" evidence="1">
    <location>
        <begin position="1"/>
        <end position="27"/>
    </location>
</feature>
<reference evidence="2 3" key="2">
    <citation type="submission" date="2018-10" db="EMBL/GenBank/DDBJ databases">
        <authorList>
            <consortium name="Pathogen Informatics"/>
        </authorList>
    </citation>
    <scope>NUCLEOTIDE SEQUENCE [LARGE SCALE GENOMIC DNA]</scope>
</reference>
<sequence length="62" mass="6958">MSEEERDIDTPSSDDKPTFNANVEGQVEEKIQVDRKRLEAMITGQPVCGFANPPAADEFFKK</sequence>
<proteinExistence type="predicted"/>
<dbReference type="WBParaSite" id="EVEC_0001226301-mRNA-1">
    <property type="protein sequence ID" value="EVEC_0001226301-mRNA-1"/>
    <property type="gene ID" value="EVEC_0001226301"/>
</dbReference>
<dbReference type="Proteomes" id="UP000274131">
    <property type="component" value="Unassembled WGS sequence"/>
</dbReference>
<evidence type="ECO:0000313" key="4">
    <source>
        <dbReference type="WBParaSite" id="EVEC_0001226301-mRNA-1"/>
    </source>
</evidence>
<accession>A0A0N4VMT1</accession>
<evidence type="ECO:0000313" key="3">
    <source>
        <dbReference type="Proteomes" id="UP000274131"/>
    </source>
</evidence>
<dbReference type="AlphaFoldDB" id="A0A0N4VMT1"/>
<organism evidence="4">
    <name type="scientific">Enterobius vermicularis</name>
    <name type="common">Human pinworm</name>
    <dbReference type="NCBI Taxonomy" id="51028"/>
    <lineage>
        <taxon>Eukaryota</taxon>
        <taxon>Metazoa</taxon>
        <taxon>Ecdysozoa</taxon>
        <taxon>Nematoda</taxon>
        <taxon>Chromadorea</taxon>
        <taxon>Rhabditida</taxon>
        <taxon>Spirurina</taxon>
        <taxon>Oxyuridomorpha</taxon>
        <taxon>Oxyuroidea</taxon>
        <taxon>Oxyuridae</taxon>
        <taxon>Enterobius</taxon>
    </lineage>
</organism>
<dbReference type="EMBL" id="UXUI01012142">
    <property type="protein sequence ID" value="VDD96726.1"/>
    <property type="molecule type" value="Genomic_DNA"/>
</dbReference>
<reference evidence="4" key="1">
    <citation type="submission" date="2017-02" db="UniProtKB">
        <authorList>
            <consortium name="WormBaseParasite"/>
        </authorList>
    </citation>
    <scope>IDENTIFICATION</scope>
</reference>